<dbReference type="AlphaFoldDB" id="A0A2D2Q0W3"/>
<sequence>MTGLLTGDRPYSMADWRGGTQSLTEEYDYWIDEVEGTVPKDLNGTLYRNGPGLLERGGVSLAHPFDGDGMICAFHFEQGRVHFRNRYVRTAGFLEEEKADRLLYRGVFGTQKPGGWLANFLDTRIKNIANTHIIYWGGKLLALWEAGLPHRLDPATLETLGLDNLDGLLGEHDAFAAHPRFDPQTQRLVNFALKPGLNTRIHLYEFAATGECVSQPVFQIPGFAFIHDIALTPHYAIVFQNPVRLNPLPYLLGLRGAAQCIQFNANEPTRIWLLPRAGGAPQQFTMPACFVFHHANAYEAGDEIHIESIAYSHFPTLDPGTDFREVNFASLPASLLWHITIHRPTDKVISTIVDDRPCEFPVVHPAKVGQPYRYTYLAAGHDPKINAPLQALWRRDRHSGEQQFWSAAPQGFVGEPIFVPRGLDQGSFLWHGSQDEDDGWVLQVMYDASSHTSQLLIFDAAAIHGGPIARLHLKHHIPYGLHGSFTTYSGLHN</sequence>
<comment type="similarity">
    <text evidence="1">Belongs to the carotenoid oxygenase family.</text>
</comment>
<evidence type="ECO:0000256" key="3">
    <source>
        <dbReference type="ARBA" id="ARBA00023002"/>
    </source>
</evidence>
<dbReference type="Proteomes" id="UP000231057">
    <property type="component" value="Chromosome"/>
</dbReference>
<dbReference type="RefSeq" id="WP_099798479.1">
    <property type="nucleotide sequence ID" value="NZ_CP018092.1"/>
</dbReference>
<dbReference type="GO" id="GO:0016121">
    <property type="term" value="P:carotene catabolic process"/>
    <property type="evidence" value="ECO:0007669"/>
    <property type="project" value="TreeGrafter"/>
</dbReference>
<name>A0A2D2Q0W3_PARLV</name>
<evidence type="ECO:0000313" key="6">
    <source>
        <dbReference type="EMBL" id="ATS18126.1"/>
    </source>
</evidence>
<protein>
    <submittedName>
        <fullName evidence="6">Apocarotenoid-15,15'-oxygenase</fullName>
    </submittedName>
</protein>
<dbReference type="GO" id="GO:0046872">
    <property type="term" value="F:metal ion binding"/>
    <property type="evidence" value="ECO:0007669"/>
    <property type="project" value="UniProtKB-KW"/>
</dbReference>
<evidence type="ECO:0000256" key="5">
    <source>
        <dbReference type="PIRSR" id="PIRSR604294-1"/>
    </source>
</evidence>
<keyword evidence="4 5" id="KW-0408">Iron</keyword>
<dbReference type="EMBL" id="CP018092">
    <property type="protein sequence ID" value="ATS18126.1"/>
    <property type="molecule type" value="Genomic_DNA"/>
</dbReference>
<evidence type="ECO:0000256" key="2">
    <source>
        <dbReference type="ARBA" id="ARBA00022723"/>
    </source>
</evidence>
<dbReference type="PANTHER" id="PTHR10543">
    <property type="entry name" value="BETA-CAROTENE DIOXYGENASE"/>
    <property type="match status" value="1"/>
</dbReference>
<dbReference type="PANTHER" id="PTHR10543:SF89">
    <property type="entry name" value="CAROTENOID 9,10(9',10')-CLEAVAGE DIOXYGENASE 1"/>
    <property type="match status" value="1"/>
</dbReference>
<dbReference type="InterPro" id="IPR004294">
    <property type="entry name" value="Carotenoid_Oase"/>
</dbReference>
<reference evidence="7" key="2">
    <citation type="journal article" date="2022" name="Front. Microbiol.">
        <title>Comparative Genomic Analysis Revealed Distinct Molecular Components and Organization of CO2-Concentrating Mechanism in Thermophilic Cyanobacteria.</title>
        <authorList>
            <person name="Tang J."/>
            <person name="Zhou H."/>
            <person name="Yao D."/>
            <person name="Riaz S."/>
            <person name="You D."/>
            <person name="Klepacz-Smolka A."/>
            <person name="Daroch M."/>
        </authorList>
    </citation>
    <scope>NUCLEOTIDE SEQUENCE [LARGE SCALE GENOMIC DNA]</scope>
    <source>
        <strain evidence="7">PCC 6715</strain>
    </source>
</reference>
<evidence type="ECO:0000256" key="1">
    <source>
        <dbReference type="ARBA" id="ARBA00006787"/>
    </source>
</evidence>
<dbReference type="Pfam" id="PF03055">
    <property type="entry name" value="RPE65"/>
    <property type="match status" value="1"/>
</dbReference>
<dbReference type="GO" id="GO:0010436">
    <property type="term" value="F:carotenoid dioxygenase activity"/>
    <property type="evidence" value="ECO:0007669"/>
    <property type="project" value="TreeGrafter"/>
</dbReference>
<feature type="binding site" evidence="5">
    <location>
        <position position="227"/>
    </location>
    <ligand>
        <name>Fe cation</name>
        <dbReference type="ChEBI" id="CHEBI:24875"/>
        <note>catalytic</note>
    </ligand>
</feature>
<feature type="binding site" evidence="5">
    <location>
        <position position="293"/>
    </location>
    <ligand>
        <name>Fe cation</name>
        <dbReference type="ChEBI" id="CHEBI:24875"/>
        <note>catalytic</note>
    </ligand>
</feature>
<feature type="binding site" evidence="5">
    <location>
        <position position="482"/>
    </location>
    <ligand>
        <name>Fe cation</name>
        <dbReference type="ChEBI" id="CHEBI:24875"/>
        <note>catalytic</note>
    </ligand>
</feature>
<evidence type="ECO:0000313" key="7">
    <source>
        <dbReference type="Proteomes" id="UP000231057"/>
    </source>
</evidence>
<gene>
    <name evidence="6" type="ORF">BRW62_04490</name>
</gene>
<comment type="cofactor">
    <cofactor evidence="5">
        <name>Fe(2+)</name>
        <dbReference type="ChEBI" id="CHEBI:29033"/>
    </cofactor>
    <text evidence="5">Binds 1 Fe(2+) ion per subunit.</text>
</comment>
<accession>A0A2D2Q0W3</accession>
<evidence type="ECO:0000256" key="4">
    <source>
        <dbReference type="ARBA" id="ARBA00023004"/>
    </source>
</evidence>
<keyword evidence="2 5" id="KW-0479">Metal-binding</keyword>
<reference evidence="6 7" key="1">
    <citation type="submission" date="2016-11" db="EMBL/GenBank/DDBJ databases">
        <title>Complete genome sequence of thermophilic cyanobacteria strain Synechococcus sp. PCC6715.</title>
        <authorList>
            <person name="Tang J."/>
            <person name="Daroch M."/>
            <person name="Liang Y."/>
            <person name="Jiang D."/>
            <person name="Shah M."/>
        </authorList>
    </citation>
    <scope>NUCLEOTIDE SEQUENCE [LARGE SCALE GENOMIC DNA]</scope>
    <source>
        <strain evidence="6 7">PCC 6715</strain>
    </source>
</reference>
<dbReference type="KEGG" id="slw:BRW62_04490"/>
<proteinExistence type="inferred from homology"/>
<dbReference type="OrthoDB" id="6636843at2"/>
<feature type="binding site" evidence="5">
    <location>
        <position position="178"/>
    </location>
    <ligand>
        <name>Fe cation</name>
        <dbReference type="ChEBI" id="CHEBI:24875"/>
        <note>catalytic</note>
    </ligand>
</feature>
<keyword evidence="3" id="KW-0560">Oxidoreductase</keyword>
<organism evidence="6 7">
    <name type="scientific">Parathermosynechococcus lividus PCC 6715</name>
    <dbReference type="NCBI Taxonomy" id="1917166"/>
    <lineage>
        <taxon>Bacteria</taxon>
        <taxon>Bacillati</taxon>
        <taxon>Cyanobacteriota</taxon>
        <taxon>Cyanophyceae</taxon>
        <taxon>Acaryochloridales</taxon>
        <taxon>Thermosynechococcaceae</taxon>
        <taxon>Parathermosynechococcus</taxon>
    </lineage>
</organism>
<keyword evidence="7" id="KW-1185">Reference proteome</keyword>